<organism evidence="2 3">
    <name type="scientific">Mycena pura</name>
    <dbReference type="NCBI Taxonomy" id="153505"/>
    <lineage>
        <taxon>Eukaryota</taxon>
        <taxon>Fungi</taxon>
        <taxon>Dikarya</taxon>
        <taxon>Basidiomycota</taxon>
        <taxon>Agaricomycotina</taxon>
        <taxon>Agaricomycetes</taxon>
        <taxon>Agaricomycetidae</taxon>
        <taxon>Agaricales</taxon>
        <taxon>Marasmiineae</taxon>
        <taxon>Mycenaceae</taxon>
        <taxon>Mycena</taxon>
    </lineage>
</organism>
<feature type="compositionally biased region" description="Basic residues" evidence="1">
    <location>
        <begin position="310"/>
        <end position="320"/>
    </location>
</feature>
<comment type="caution">
    <text evidence="2">The sequence shown here is derived from an EMBL/GenBank/DDBJ whole genome shotgun (WGS) entry which is preliminary data.</text>
</comment>
<keyword evidence="3" id="KW-1185">Reference proteome</keyword>
<feature type="region of interest" description="Disordered" evidence="1">
    <location>
        <begin position="1"/>
        <end position="60"/>
    </location>
</feature>
<feature type="compositionally biased region" description="Low complexity" evidence="1">
    <location>
        <begin position="7"/>
        <end position="33"/>
    </location>
</feature>
<feature type="compositionally biased region" description="Acidic residues" evidence="1">
    <location>
        <begin position="94"/>
        <end position="105"/>
    </location>
</feature>
<dbReference type="AlphaFoldDB" id="A0AAD7E3C4"/>
<accession>A0AAD7E3C4</accession>
<dbReference type="EMBL" id="JARJCW010000004">
    <property type="protein sequence ID" value="KAJ7225483.1"/>
    <property type="molecule type" value="Genomic_DNA"/>
</dbReference>
<feature type="compositionally biased region" description="Polar residues" evidence="1">
    <location>
        <begin position="385"/>
        <end position="398"/>
    </location>
</feature>
<name>A0AAD7E3C4_9AGAR</name>
<dbReference type="Proteomes" id="UP001219525">
    <property type="component" value="Unassembled WGS sequence"/>
</dbReference>
<evidence type="ECO:0000313" key="2">
    <source>
        <dbReference type="EMBL" id="KAJ7225483.1"/>
    </source>
</evidence>
<feature type="region of interest" description="Disordered" evidence="1">
    <location>
        <begin position="267"/>
        <end position="462"/>
    </location>
</feature>
<evidence type="ECO:0000313" key="3">
    <source>
        <dbReference type="Proteomes" id="UP001219525"/>
    </source>
</evidence>
<feature type="compositionally biased region" description="Low complexity" evidence="1">
    <location>
        <begin position="271"/>
        <end position="297"/>
    </location>
</feature>
<proteinExistence type="predicted"/>
<protein>
    <submittedName>
        <fullName evidence="2">Uncharacterized protein</fullName>
    </submittedName>
</protein>
<evidence type="ECO:0000256" key="1">
    <source>
        <dbReference type="SAM" id="MobiDB-lite"/>
    </source>
</evidence>
<feature type="compositionally biased region" description="Polar residues" evidence="1">
    <location>
        <begin position="153"/>
        <end position="171"/>
    </location>
</feature>
<reference evidence="2" key="1">
    <citation type="submission" date="2023-03" db="EMBL/GenBank/DDBJ databases">
        <title>Massive genome expansion in bonnet fungi (Mycena s.s.) driven by repeated elements and novel gene families across ecological guilds.</title>
        <authorList>
            <consortium name="Lawrence Berkeley National Laboratory"/>
            <person name="Harder C.B."/>
            <person name="Miyauchi S."/>
            <person name="Viragh M."/>
            <person name="Kuo A."/>
            <person name="Thoen E."/>
            <person name="Andreopoulos B."/>
            <person name="Lu D."/>
            <person name="Skrede I."/>
            <person name="Drula E."/>
            <person name="Henrissat B."/>
            <person name="Morin E."/>
            <person name="Kohler A."/>
            <person name="Barry K."/>
            <person name="LaButti K."/>
            <person name="Morin E."/>
            <person name="Salamov A."/>
            <person name="Lipzen A."/>
            <person name="Mereny Z."/>
            <person name="Hegedus B."/>
            <person name="Baldrian P."/>
            <person name="Stursova M."/>
            <person name="Weitz H."/>
            <person name="Taylor A."/>
            <person name="Grigoriev I.V."/>
            <person name="Nagy L.G."/>
            <person name="Martin F."/>
            <person name="Kauserud H."/>
        </authorList>
    </citation>
    <scope>NUCLEOTIDE SEQUENCE</scope>
    <source>
        <strain evidence="2">9144</strain>
    </source>
</reference>
<sequence length="603" mass="66187">MYSSSGSSWTQRSPSLSSSPDQYSSERILSSPSPSSPIYPFPHIHSSPNSPALHQDDYHLSWHPPIDTKVTYSLPSFRSLFASDDEHPLTSEYDASEYSEPDPAQDDAFLTESEDDEQDSFFSDARITFNISAERGRWKNDPFPRHALLRMTARTTSPAPSPGSSVVQRNISEPAPSIKSPPEVLPSPQASYPPVPAHASPVLSPISLSVSPMIGSVSPLSALEPLSPLSLPPSSLAGDHDMDMDMNLESFPDNDEIHIHAEPETGLGLFASPVPLSASSPSSSSPRAAIIEPPASIEADDHVAPNSAIAKKKAVSKSKSRHDSESEPRPGPSVIATESILRVKKDRSTAEKRQQQQEGNKGKKRTTQQPLKEAPKSKKARIAQPETQTSESRSQQPSRSKRVGQKVDTKTKTKSKKAIHPDARNPPLTGQNAQQRKGRPRSPSASSSCASSGPHEELTHKHVPEMDPELCGMLIECMATSRASSLPMSTLFKAVMQSYPSLQSRGTERDCLELMERVLESGTVTGGGSGMFGKVERKNKGDSDLSFEAQWFYVPERDQDQDRAQLIISMMPRPAKRSETKKYKQYYYQPLEKISRWDPEDAL</sequence>
<feature type="compositionally biased region" description="Low complexity" evidence="1">
    <location>
        <begin position="441"/>
        <end position="452"/>
    </location>
</feature>
<feature type="region of interest" description="Disordered" evidence="1">
    <location>
        <begin position="88"/>
        <end position="122"/>
    </location>
</feature>
<gene>
    <name evidence="2" type="ORF">GGX14DRAFT_420720</name>
</gene>
<feature type="compositionally biased region" description="Basic and acidic residues" evidence="1">
    <location>
        <begin position="341"/>
        <end position="355"/>
    </location>
</feature>
<feature type="region of interest" description="Disordered" evidence="1">
    <location>
        <begin position="150"/>
        <end position="196"/>
    </location>
</feature>